<feature type="non-terminal residue" evidence="1">
    <location>
        <position position="73"/>
    </location>
</feature>
<gene>
    <name evidence="1" type="ORF">PENTCL1PPCAC_14428</name>
</gene>
<reference evidence="1" key="1">
    <citation type="submission" date="2023-10" db="EMBL/GenBank/DDBJ databases">
        <title>Genome assembly of Pristionchus species.</title>
        <authorList>
            <person name="Yoshida K."/>
            <person name="Sommer R.J."/>
        </authorList>
    </citation>
    <scope>NUCLEOTIDE SEQUENCE</scope>
    <source>
        <strain evidence="1">RS0144</strain>
    </source>
</reference>
<comment type="caution">
    <text evidence="1">The sequence shown here is derived from an EMBL/GenBank/DDBJ whole genome shotgun (WGS) entry which is preliminary data.</text>
</comment>
<protein>
    <submittedName>
        <fullName evidence="1">Uncharacterized protein</fullName>
    </submittedName>
</protein>
<dbReference type="Proteomes" id="UP001432027">
    <property type="component" value="Unassembled WGS sequence"/>
</dbReference>
<feature type="non-terminal residue" evidence="1">
    <location>
        <position position="1"/>
    </location>
</feature>
<dbReference type="EMBL" id="BTSX01000004">
    <property type="protein sequence ID" value="GMS92253.1"/>
    <property type="molecule type" value="Genomic_DNA"/>
</dbReference>
<accession>A0AAV5TAK4</accession>
<proteinExistence type="predicted"/>
<name>A0AAV5TAK4_9BILA</name>
<sequence>NTRGPLTGLYVFRDILQISHSLFGKNVFILPTQTHGSAVPYLLCPHSIFGAACEMHFALQGGVSGKGVFNRVF</sequence>
<evidence type="ECO:0000313" key="2">
    <source>
        <dbReference type="Proteomes" id="UP001432027"/>
    </source>
</evidence>
<organism evidence="1 2">
    <name type="scientific">Pristionchus entomophagus</name>
    <dbReference type="NCBI Taxonomy" id="358040"/>
    <lineage>
        <taxon>Eukaryota</taxon>
        <taxon>Metazoa</taxon>
        <taxon>Ecdysozoa</taxon>
        <taxon>Nematoda</taxon>
        <taxon>Chromadorea</taxon>
        <taxon>Rhabditida</taxon>
        <taxon>Rhabditina</taxon>
        <taxon>Diplogasteromorpha</taxon>
        <taxon>Diplogasteroidea</taxon>
        <taxon>Neodiplogasteridae</taxon>
        <taxon>Pristionchus</taxon>
    </lineage>
</organism>
<evidence type="ECO:0000313" key="1">
    <source>
        <dbReference type="EMBL" id="GMS92253.1"/>
    </source>
</evidence>
<dbReference type="AlphaFoldDB" id="A0AAV5TAK4"/>
<keyword evidence="2" id="KW-1185">Reference proteome</keyword>